<dbReference type="KEGG" id="blin:BLSMQ_2772"/>
<proteinExistence type="predicted"/>
<dbReference type="OrthoDB" id="9875666at2"/>
<sequence>MSNHNRVHAGVPDGGQYAESARTRPSIDLGLDTDQFDEGQDFDTSPEAVAESLIDPKTAPHRVRAIDLPDIEQAEQTRNELVDTCEARNPIDDEHVPNLVMLTKDESREAARESLPHMSENEFDYRWARVESSHAHMAAFASRQGRDFAADTHSNERIVARGDDVDDEKYAHQLAVEWSRAYTASLDEAIAADQDAEIGALRQSRPPMAV</sequence>
<evidence type="ECO:0000313" key="2">
    <source>
        <dbReference type="Proteomes" id="UP000094793"/>
    </source>
</evidence>
<protein>
    <submittedName>
        <fullName evidence="1">Uncharacterized protein</fullName>
    </submittedName>
</protein>
<name>A0A1D7W761_BREAU</name>
<dbReference type="EMBL" id="CP017150">
    <property type="protein sequence ID" value="AOP54478.1"/>
    <property type="molecule type" value="Genomic_DNA"/>
</dbReference>
<dbReference type="RefSeq" id="WP_069600569.1">
    <property type="nucleotide sequence ID" value="NZ_CP017150.1"/>
</dbReference>
<organism evidence="1 2">
    <name type="scientific">Brevibacterium aurantiacum</name>
    <dbReference type="NCBI Taxonomy" id="273384"/>
    <lineage>
        <taxon>Bacteria</taxon>
        <taxon>Bacillati</taxon>
        <taxon>Actinomycetota</taxon>
        <taxon>Actinomycetes</taxon>
        <taxon>Micrococcales</taxon>
        <taxon>Brevibacteriaceae</taxon>
        <taxon>Brevibacterium</taxon>
    </lineage>
</organism>
<dbReference type="AlphaFoldDB" id="A0A1D7W761"/>
<reference evidence="2" key="1">
    <citation type="submission" date="2016-09" db="EMBL/GenBank/DDBJ databases">
        <title>Complete Genome Sequence of Brevibacterium linens SMQ-1335.</title>
        <authorList>
            <person name="de Melo A.G."/>
            <person name="Labrie S.J."/>
            <person name="Dumaresq J."/>
            <person name="Roberts R.J."/>
            <person name="Tremblay D.M."/>
            <person name="Moineau S."/>
        </authorList>
    </citation>
    <scope>NUCLEOTIDE SEQUENCE [LARGE SCALE GENOMIC DNA]</scope>
    <source>
        <strain evidence="2">SMQ-1335</strain>
    </source>
</reference>
<gene>
    <name evidence="1" type="ORF">BLSMQ_2772</name>
</gene>
<accession>A0A1D7W761</accession>
<dbReference type="Proteomes" id="UP000094793">
    <property type="component" value="Chromosome"/>
</dbReference>
<evidence type="ECO:0000313" key="1">
    <source>
        <dbReference type="EMBL" id="AOP54478.1"/>
    </source>
</evidence>